<comment type="caution">
    <text evidence="1">The sequence shown here is derived from an EMBL/GenBank/DDBJ whole genome shotgun (WGS) entry which is preliminary data.</text>
</comment>
<dbReference type="Proteomes" id="UP000306477">
    <property type="component" value="Unassembled WGS sequence"/>
</dbReference>
<dbReference type="AlphaFoldDB" id="A0A4S3PUM2"/>
<dbReference type="OrthoDB" id="2353585at2"/>
<gene>
    <name evidence="1" type="ORF">E1I69_07715</name>
</gene>
<sequence length="117" mass="13251">MAKRNKMVEGMVVGAVLGAAISLFDKETREQFLHTSKRVSRKAVDVMKNPQGYTELVKDRFNTVRTTIEQVAEDVRIVTSRVNEIVETTPEIVEAVKETKDAISNKTDDVRDDNIER</sequence>
<dbReference type="EMBL" id="SLUB01000009">
    <property type="protein sequence ID" value="THE13490.1"/>
    <property type="molecule type" value="Genomic_DNA"/>
</dbReference>
<evidence type="ECO:0000313" key="1">
    <source>
        <dbReference type="EMBL" id="THE13490.1"/>
    </source>
</evidence>
<reference evidence="1 2" key="1">
    <citation type="journal article" date="2019" name="Indoor Air">
        <title>Impacts of indoor surface finishes on bacterial viability.</title>
        <authorList>
            <person name="Hu J."/>
            <person name="Maamar S.B."/>
            <person name="Glawe A.J."/>
            <person name="Gottel N."/>
            <person name="Gilbert J.A."/>
            <person name="Hartmann E.M."/>
        </authorList>
    </citation>
    <scope>NUCLEOTIDE SEQUENCE [LARGE SCALE GENOMIC DNA]</scope>
    <source>
        <strain evidence="1 2">AF060A6</strain>
    </source>
</reference>
<name>A0A4S3PUM2_9BACI</name>
<keyword evidence="2" id="KW-1185">Reference proteome</keyword>
<proteinExistence type="predicted"/>
<dbReference type="STRING" id="1033734.GCA_000285535_03165"/>
<accession>A0A4S3PUM2</accession>
<dbReference type="RefSeq" id="WP_136379028.1">
    <property type="nucleotide sequence ID" value="NZ_SLUB01000009.1"/>
</dbReference>
<organism evidence="1 2">
    <name type="scientific">Bacillus timonensis</name>
    <dbReference type="NCBI Taxonomy" id="1033734"/>
    <lineage>
        <taxon>Bacteria</taxon>
        <taxon>Bacillati</taxon>
        <taxon>Bacillota</taxon>
        <taxon>Bacilli</taxon>
        <taxon>Bacillales</taxon>
        <taxon>Bacillaceae</taxon>
        <taxon>Bacillus</taxon>
    </lineage>
</organism>
<evidence type="ECO:0000313" key="2">
    <source>
        <dbReference type="Proteomes" id="UP000306477"/>
    </source>
</evidence>
<protein>
    <submittedName>
        <fullName evidence="1">YtxH domain-containing protein</fullName>
    </submittedName>
</protein>